<name>A0AAV4WYX6_CAEEX</name>
<accession>A0AAV4WYX6</accession>
<sequence>MCNTFVLGFSDLHIDGQTNCCGTDDSSSRGSFSPSLYDQKFIAAGDNSFSGKEKHGAGTNGKAEFLQNWVNRNVIETGERNTRGDKFALTKCSSEGEKKKWLSKQKPWNVILFEIGYWKTFPLQ</sequence>
<organism evidence="1 2">
    <name type="scientific">Caerostris extrusa</name>
    <name type="common">Bark spider</name>
    <name type="synonym">Caerostris bankana</name>
    <dbReference type="NCBI Taxonomy" id="172846"/>
    <lineage>
        <taxon>Eukaryota</taxon>
        <taxon>Metazoa</taxon>
        <taxon>Ecdysozoa</taxon>
        <taxon>Arthropoda</taxon>
        <taxon>Chelicerata</taxon>
        <taxon>Arachnida</taxon>
        <taxon>Araneae</taxon>
        <taxon>Araneomorphae</taxon>
        <taxon>Entelegynae</taxon>
        <taxon>Araneoidea</taxon>
        <taxon>Araneidae</taxon>
        <taxon>Caerostris</taxon>
    </lineage>
</organism>
<evidence type="ECO:0000313" key="1">
    <source>
        <dbReference type="EMBL" id="GIY86733.1"/>
    </source>
</evidence>
<evidence type="ECO:0000313" key="2">
    <source>
        <dbReference type="Proteomes" id="UP001054945"/>
    </source>
</evidence>
<dbReference type="EMBL" id="BPLR01016838">
    <property type="protein sequence ID" value="GIY86733.1"/>
    <property type="molecule type" value="Genomic_DNA"/>
</dbReference>
<proteinExistence type="predicted"/>
<protein>
    <submittedName>
        <fullName evidence="1">Uncharacterized protein</fullName>
    </submittedName>
</protein>
<reference evidence="1 2" key="1">
    <citation type="submission" date="2021-06" db="EMBL/GenBank/DDBJ databases">
        <title>Caerostris extrusa draft genome.</title>
        <authorList>
            <person name="Kono N."/>
            <person name="Arakawa K."/>
        </authorList>
    </citation>
    <scope>NUCLEOTIDE SEQUENCE [LARGE SCALE GENOMIC DNA]</scope>
</reference>
<dbReference type="Proteomes" id="UP001054945">
    <property type="component" value="Unassembled WGS sequence"/>
</dbReference>
<comment type="caution">
    <text evidence="1">The sequence shown here is derived from an EMBL/GenBank/DDBJ whole genome shotgun (WGS) entry which is preliminary data.</text>
</comment>
<dbReference type="AlphaFoldDB" id="A0AAV4WYX6"/>
<keyword evidence="2" id="KW-1185">Reference proteome</keyword>
<gene>
    <name evidence="1" type="ORF">CEXT_434351</name>
</gene>